<sequence>MASQNRNYRVWTNHEEAKLVEALVAMVNTGSFKADNGFKSGYLTYLENALKDSLPTSNILGRPHIESKMKIMKKDWMIVHDMLSGSYTSGFGYDSVQHCVVADDQVWESYLQVHKGAGKWRNKTFPFYEDLCIVFGKDRAQGNRARDFVEVEEEVNIEDQEQHMHEEFDDVMATSHIQGGNANMPSEETSSGRGRKRKRRVDPMADVFSSAVTKLGESLEKMANKLNKGIDREEELDKKRSLITSEVSKMQSFTQSQKFTVISKIREDPERVNMFWDLPEADREAFVKWILDE</sequence>
<organism evidence="1 2">
    <name type="scientific">Arctium lappa</name>
    <name type="common">Greater burdock</name>
    <name type="synonym">Lappa major</name>
    <dbReference type="NCBI Taxonomy" id="4217"/>
    <lineage>
        <taxon>Eukaryota</taxon>
        <taxon>Viridiplantae</taxon>
        <taxon>Streptophyta</taxon>
        <taxon>Embryophyta</taxon>
        <taxon>Tracheophyta</taxon>
        <taxon>Spermatophyta</taxon>
        <taxon>Magnoliopsida</taxon>
        <taxon>eudicotyledons</taxon>
        <taxon>Gunneridae</taxon>
        <taxon>Pentapetalae</taxon>
        <taxon>asterids</taxon>
        <taxon>campanulids</taxon>
        <taxon>Asterales</taxon>
        <taxon>Asteraceae</taxon>
        <taxon>Carduoideae</taxon>
        <taxon>Cardueae</taxon>
        <taxon>Arctiinae</taxon>
        <taxon>Arctium</taxon>
    </lineage>
</organism>
<accession>A0ACB9DQ11</accession>
<dbReference type="EMBL" id="CM042049">
    <property type="protein sequence ID" value="KAI3748650.1"/>
    <property type="molecule type" value="Genomic_DNA"/>
</dbReference>
<evidence type="ECO:0000313" key="1">
    <source>
        <dbReference type="EMBL" id="KAI3748650.1"/>
    </source>
</evidence>
<protein>
    <submittedName>
        <fullName evidence="1">Uncharacterized protein</fullName>
    </submittedName>
</protein>
<keyword evidence="2" id="KW-1185">Reference proteome</keyword>
<dbReference type="Proteomes" id="UP001055879">
    <property type="component" value="Linkage Group LG03"/>
</dbReference>
<proteinExistence type="predicted"/>
<reference evidence="1 2" key="2">
    <citation type="journal article" date="2022" name="Mol. Ecol. Resour.">
        <title>The genomes of chicory, endive, great burdock and yacon provide insights into Asteraceae paleo-polyploidization history and plant inulin production.</title>
        <authorList>
            <person name="Fan W."/>
            <person name="Wang S."/>
            <person name="Wang H."/>
            <person name="Wang A."/>
            <person name="Jiang F."/>
            <person name="Liu H."/>
            <person name="Zhao H."/>
            <person name="Xu D."/>
            <person name="Zhang Y."/>
        </authorList>
    </citation>
    <scope>NUCLEOTIDE SEQUENCE [LARGE SCALE GENOMIC DNA]</scope>
    <source>
        <strain evidence="2">cv. Niubang</strain>
    </source>
</reference>
<gene>
    <name evidence="1" type="ORF">L6452_11893</name>
</gene>
<name>A0ACB9DQ11_ARCLA</name>
<reference evidence="2" key="1">
    <citation type="journal article" date="2022" name="Mol. Ecol. Resour.">
        <title>The genomes of chicory, endive, great burdock and yacon provide insights into Asteraceae palaeo-polyploidization history and plant inulin production.</title>
        <authorList>
            <person name="Fan W."/>
            <person name="Wang S."/>
            <person name="Wang H."/>
            <person name="Wang A."/>
            <person name="Jiang F."/>
            <person name="Liu H."/>
            <person name="Zhao H."/>
            <person name="Xu D."/>
            <person name="Zhang Y."/>
        </authorList>
    </citation>
    <scope>NUCLEOTIDE SEQUENCE [LARGE SCALE GENOMIC DNA]</scope>
    <source>
        <strain evidence="2">cv. Niubang</strain>
    </source>
</reference>
<comment type="caution">
    <text evidence="1">The sequence shown here is derived from an EMBL/GenBank/DDBJ whole genome shotgun (WGS) entry which is preliminary data.</text>
</comment>
<evidence type="ECO:0000313" key="2">
    <source>
        <dbReference type="Proteomes" id="UP001055879"/>
    </source>
</evidence>